<proteinExistence type="predicted"/>
<feature type="non-terminal residue" evidence="2">
    <location>
        <position position="33"/>
    </location>
</feature>
<evidence type="ECO:0000256" key="1">
    <source>
        <dbReference type="SAM" id="MobiDB-lite"/>
    </source>
</evidence>
<feature type="region of interest" description="Disordered" evidence="1">
    <location>
        <begin position="1"/>
        <end position="33"/>
    </location>
</feature>
<reference evidence="2" key="1">
    <citation type="submission" date="2020-02" db="EMBL/GenBank/DDBJ databases">
        <authorList>
            <person name="Meier V. D."/>
        </authorList>
    </citation>
    <scope>NUCLEOTIDE SEQUENCE</scope>
    <source>
        <strain evidence="2">AVDCRST_MAG35</strain>
    </source>
</reference>
<feature type="compositionally biased region" description="Low complexity" evidence="1">
    <location>
        <begin position="1"/>
        <end position="16"/>
    </location>
</feature>
<sequence length="33" mass="3295">WTTRRASGATTSASPPGRAPTAPPCRASASPAR</sequence>
<name>A0A6J4QD82_9ACTN</name>
<feature type="compositionally biased region" description="Low complexity" evidence="1">
    <location>
        <begin position="24"/>
        <end position="33"/>
    </location>
</feature>
<protein>
    <submittedName>
        <fullName evidence="2">Uncharacterized protein</fullName>
    </submittedName>
</protein>
<accession>A0A6J4QD82</accession>
<dbReference type="EMBL" id="CADCUY010000578">
    <property type="protein sequence ID" value="CAA9437483.1"/>
    <property type="molecule type" value="Genomic_DNA"/>
</dbReference>
<dbReference type="AlphaFoldDB" id="A0A6J4QD82"/>
<gene>
    <name evidence="2" type="ORF">AVDCRST_MAG35-3004</name>
</gene>
<organism evidence="2">
    <name type="scientific">uncultured Quadrisphaera sp</name>
    <dbReference type="NCBI Taxonomy" id="904978"/>
    <lineage>
        <taxon>Bacteria</taxon>
        <taxon>Bacillati</taxon>
        <taxon>Actinomycetota</taxon>
        <taxon>Actinomycetes</taxon>
        <taxon>Kineosporiales</taxon>
        <taxon>Kineosporiaceae</taxon>
        <taxon>Quadrisphaera</taxon>
        <taxon>environmental samples</taxon>
    </lineage>
</organism>
<evidence type="ECO:0000313" key="2">
    <source>
        <dbReference type="EMBL" id="CAA9437483.1"/>
    </source>
</evidence>
<feature type="non-terminal residue" evidence="2">
    <location>
        <position position="1"/>
    </location>
</feature>